<dbReference type="GO" id="GO:0016567">
    <property type="term" value="P:protein ubiquitination"/>
    <property type="evidence" value="ECO:0007669"/>
    <property type="project" value="TreeGrafter"/>
</dbReference>
<sequence>MEQIRELDAEELQVEEVEDDSSDDDGPNSGGYGEASTLGDFTNISGLASLHKYLGEVEDTRHRLACLDGGAVLNIPLFCLEGVVLFPESILPLRVLQPNLVAAVERALSQVDAPYTIGIIRVYKDAGDRRIRVANVGTTAEPRSDLPTAVAPPFSWILQYRRLDDGSLNVVTRGQQRFRLNRRWIDVDGAFSPIILLWQNGDYLYDLLSSAMWRGPSYPRRFATEDSTRCCRTTGTFEELTCTPSHTSQAKHIAHGDEDDDSDALSEESFERELSLTERSLHQSAVVPRYGCDMIDVPTASDDEKLVCESESQLEKSNLSGSICSFYPEGDKRSENDCLERGKKLISGRQSRRGVGCKKDSVSMLREVPRAFWPNWVYHMHDSYCLAQKAAVELIVEMPLKGHNAVLRHCLRNDIYGNNEVQSMEIVETDYGVPSMDVHVTKPDCLSFCIASKIPVSESTRQELLDIDGASYRLRRVIELLENFDHVRCKSCQAVIGKRSDVLIMSSEGPLGAYVNQHGYVHELMTLHKANGLALIGGPVKEYSWFPGESIQDRKNRDQTPPHRLGISRYHDKVITLHCTSINGVSRTHSSKINLCLGLQPTATRPLRSSLNPPRIRQLQPTAVYSPPMLGGVEPVGIIEGTEKLENRWMP</sequence>
<dbReference type="GO" id="GO:0031464">
    <property type="term" value="C:Cul4A-RING E3 ubiquitin ligase complex"/>
    <property type="evidence" value="ECO:0007669"/>
    <property type="project" value="TreeGrafter"/>
</dbReference>
<dbReference type="SMART" id="SM00464">
    <property type="entry name" value="LON"/>
    <property type="match status" value="1"/>
</dbReference>
<evidence type="ECO:0000256" key="1">
    <source>
        <dbReference type="ARBA" id="ARBA00009142"/>
    </source>
</evidence>
<keyword evidence="6" id="KW-1185">Reference proteome</keyword>
<proteinExistence type="inferred from homology"/>
<dbReference type="PROSITE" id="PS51787">
    <property type="entry name" value="LON_N"/>
    <property type="match status" value="1"/>
</dbReference>
<evidence type="ECO:0000256" key="2">
    <source>
        <dbReference type="SAM" id="MobiDB-lite"/>
    </source>
</evidence>
<feature type="compositionally biased region" description="Acidic residues" evidence="2">
    <location>
        <begin position="8"/>
        <end position="26"/>
    </location>
</feature>
<comment type="similarity">
    <text evidence="1">Belongs to the 4-toluene sulfonate uptake permease (TSUP) (TC 2.A.102) family.</text>
</comment>
<dbReference type="Gene3D" id="1.20.58.1480">
    <property type="match status" value="1"/>
</dbReference>
<dbReference type="InterPro" id="IPR015947">
    <property type="entry name" value="PUA-like_sf"/>
</dbReference>
<dbReference type="OrthoDB" id="267517at2759"/>
<reference evidence="5 6" key="1">
    <citation type="journal article" date="2019" name="Genome Biol. Evol.">
        <title>The Rhododendron genome and chromosomal organization provide insight into shared whole-genome duplications across the heath family (Ericaceae).</title>
        <authorList>
            <person name="Soza V.L."/>
            <person name="Lindsley D."/>
            <person name="Waalkes A."/>
            <person name="Ramage E."/>
            <person name="Patwardhan R.P."/>
            <person name="Burton J.N."/>
            <person name="Adey A."/>
            <person name="Kumar A."/>
            <person name="Qiu R."/>
            <person name="Shendure J."/>
            <person name="Hall B."/>
        </authorList>
    </citation>
    <scope>NUCLEOTIDE SEQUENCE [LARGE SCALE GENOMIC DNA]</scope>
    <source>
        <strain evidence="5">RSF 1966-606</strain>
    </source>
</reference>
<dbReference type="PANTHER" id="PTHR14255">
    <property type="entry name" value="CEREBLON"/>
    <property type="match status" value="1"/>
</dbReference>
<feature type="compositionally biased region" description="Acidic residues" evidence="2">
    <location>
        <begin position="257"/>
        <end position="267"/>
    </location>
</feature>
<comment type="caution">
    <text evidence="5">The sequence shown here is derived from an EMBL/GenBank/DDBJ whole genome shotgun (WGS) entry which is preliminary data.</text>
</comment>
<feature type="domain" description="CULT" evidence="4">
    <location>
        <begin position="484"/>
        <end position="628"/>
    </location>
</feature>
<dbReference type="EMBL" id="QEFC01002425">
    <property type="protein sequence ID" value="KAE9452328.1"/>
    <property type="molecule type" value="Genomic_DNA"/>
</dbReference>
<accession>A0A6A4LCR6</accession>
<name>A0A6A4LCR6_9ERIC</name>
<dbReference type="Gene3D" id="2.30.130.40">
    <property type="entry name" value="LON domain-like"/>
    <property type="match status" value="1"/>
</dbReference>
<dbReference type="InterPro" id="IPR003111">
    <property type="entry name" value="Lon_prtase_N"/>
</dbReference>
<dbReference type="PANTHER" id="PTHR14255:SF4">
    <property type="entry name" value="PROTEIN CEREBLON"/>
    <property type="match status" value="1"/>
</dbReference>
<protein>
    <recommendedName>
        <fullName evidence="7">Lon N-terminal domain-containing protein</fullName>
    </recommendedName>
</protein>
<evidence type="ECO:0008006" key="7">
    <source>
        <dbReference type="Google" id="ProtNLM"/>
    </source>
</evidence>
<feature type="region of interest" description="Disordered" evidence="2">
    <location>
        <begin position="248"/>
        <end position="267"/>
    </location>
</feature>
<dbReference type="Pfam" id="PF02190">
    <property type="entry name" value="LON_substr_bdg"/>
    <property type="match status" value="1"/>
</dbReference>
<dbReference type="InterPro" id="IPR034750">
    <property type="entry name" value="CULT"/>
</dbReference>
<evidence type="ECO:0000259" key="4">
    <source>
        <dbReference type="PROSITE" id="PS51788"/>
    </source>
</evidence>
<feature type="domain" description="Lon N-terminal" evidence="3">
    <location>
        <begin position="75"/>
        <end position="485"/>
    </location>
</feature>
<dbReference type="Gene3D" id="2.170.150.20">
    <property type="entry name" value="Peptide methionine sulfoxide reductase"/>
    <property type="match status" value="1"/>
</dbReference>
<dbReference type="CDD" id="cd15777">
    <property type="entry name" value="CRBN_C_like"/>
    <property type="match status" value="1"/>
</dbReference>
<feature type="region of interest" description="Disordered" evidence="2">
    <location>
        <begin position="1"/>
        <end position="37"/>
    </location>
</feature>
<evidence type="ECO:0000259" key="3">
    <source>
        <dbReference type="PROSITE" id="PS51787"/>
    </source>
</evidence>
<dbReference type="PROSITE" id="PS51788">
    <property type="entry name" value="CULT"/>
    <property type="match status" value="1"/>
</dbReference>
<evidence type="ECO:0000313" key="5">
    <source>
        <dbReference type="EMBL" id="KAE9452328.1"/>
    </source>
</evidence>
<dbReference type="InterPro" id="IPR046336">
    <property type="entry name" value="Lon_prtase_N_sf"/>
</dbReference>
<gene>
    <name evidence="5" type="ORF">C3L33_15771</name>
</gene>
<organism evidence="5 6">
    <name type="scientific">Rhododendron williamsianum</name>
    <dbReference type="NCBI Taxonomy" id="262921"/>
    <lineage>
        <taxon>Eukaryota</taxon>
        <taxon>Viridiplantae</taxon>
        <taxon>Streptophyta</taxon>
        <taxon>Embryophyta</taxon>
        <taxon>Tracheophyta</taxon>
        <taxon>Spermatophyta</taxon>
        <taxon>Magnoliopsida</taxon>
        <taxon>eudicotyledons</taxon>
        <taxon>Gunneridae</taxon>
        <taxon>Pentapetalae</taxon>
        <taxon>asterids</taxon>
        <taxon>Ericales</taxon>
        <taxon>Ericaceae</taxon>
        <taxon>Ericoideae</taxon>
        <taxon>Rhodoreae</taxon>
        <taxon>Rhododendron</taxon>
    </lineage>
</organism>
<evidence type="ECO:0000313" key="6">
    <source>
        <dbReference type="Proteomes" id="UP000428333"/>
    </source>
</evidence>
<feature type="non-terminal residue" evidence="5">
    <location>
        <position position="1"/>
    </location>
</feature>
<dbReference type="FunFam" id="2.170.150.20:FF:000007">
    <property type="entry name" value="Protein cereblon"/>
    <property type="match status" value="1"/>
</dbReference>
<dbReference type="Proteomes" id="UP000428333">
    <property type="component" value="Linkage Group LG09"/>
</dbReference>
<dbReference type="AlphaFoldDB" id="A0A6A4LCR6"/>
<dbReference type="SUPFAM" id="SSF88697">
    <property type="entry name" value="PUA domain-like"/>
    <property type="match status" value="1"/>
</dbReference>